<proteinExistence type="predicted"/>
<accession>A0A8S2I8U4</accession>
<dbReference type="Pfam" id="PF04500">
    <property type="entry name" value="FLYWCH"/>
    <property type="match status" value="1"/>
</dbReference>
<dbReference type="Proteomes" id="UP000682733">
    <property type="component" value="Unassembled WGS sequence"/>
</dbReference>
<evidence type="ECO:0000313" key="8">
    <source>
        <dbReference type="Proteomes" id="UP000682733"/>
    </source>
</evidence>
<evidence type="ECO:0000256" key="3">
    <source>
        <dbReference type="ARBA" id="ARBA00022833"/>
    </source>
</evidence>
<gene>
    <name evidence="6" type="ORF">OVA965_LOCUS11637</name>
    <name evidence="7" type="ORF">TMI583_LOCUS11641</name>
</gene>
<evidence type="ECO:0000313" key="7">
    <source>
        <dbReference type="EMBL" id="CAF3716115.1"/>
    </source>
</evidence>
<dbReference type="GO" id="GO:0008270">
    <property type="term" value="F:zinc ion binding"/>
    <property type="evidence" value="ECO:0007669"/>
    <property type="project" value="UniProtKB-KW"/>
</dbReference>
<dbReference type="EMBL" id="CAJNOK010004539">
    <property type="protein sequence ID" value="CAF0940984.1"/>
    <property type="molecule type" value="Genomic_DNA"/>
</dbReference>
<evidence type="ECO:0000259" key="4">
    <source>
        <dbReference type="Pfam" id="PF04500"/>
    </source>
</evidence>
<feature type="domain" description="FLYWCH-type" evidence="4">
    <location>
        <begin position="7"/>
        <end position="67"/>
    </location>
</feature>
<keyword evidence="3" id="KW-0862">Zinc</keyword>
<feature type="domain" description="MULE transposase" evidence="5">
    <location>
        <begin position="187"/>
        <end position="278"/>
    </location>
</feature>
<dbReference type="InterPro" id="IPR018289">
    <property type="entry name" value="MULE_transposase_dom"/>
</dbReference>
<dbReference type="Proteomes" id="UP000677228">
    <property type="component" value="Unassembled WGS sequence"/>
</dbReference>
<dbReference type="AlphaFoldDB" id="A0A8S2I8U4"/>
<keyword evidence="2" id="KW-0863">Zinc-finger</keyword>
<dbReference type="PANTHER" id="PTHR47160">
    <property type="entry name" value="PUTATIVE-RELATED"/>
    <property type="match status" value="1"/>
</dbReference>
<protein>
    <recommendedName>
        <fullName evidence="9">MULE transposase domain-containing protein</fullName>
    </recommendedName>
</protein>
<name>A0A8S2I8U4_9BILA</name>
<dbReference type="Pfam" id="PF10551">
    <property type="entry name" value="MULE"/>
    <property type="match status" value="1"/>
</dbReference>
<dbReference type="InterPro" id="IPR007588">
    <property type="entry name" value="Znf_FLYWCH"/>
</dbReference>
<organism evidence="7 8">
    <name type="scientific">Didymodactylos carnosus</name>
    <dbReference type="NCBI Taxonomy" id="1234261"/>
    <lineage>
        <taxon>Eukaryota</taxon>
        <taxon>Metazoa</taxon>
        <taxon>Spiralia</taxon>
        <taxon>Gnathifera</taxon>
        <taxon>Rotifera</taxon>
        <taxon>Eurotatoria</taxon>
        <taxon>Bdelloidea</taxon>
        <taxon>Philodinida</taxon>
        <taxon>Philodinidae</taxon>
        <taxon>Didymodactylos</taxon>
    </lineage>
</organism>
<evidence type="ECO:0000313" key="6">
    <source>
        <dbReference type="EMBL" id="CAF0940984.1"/>
    </source>
</evidence>
<evidence type="ECO:0000256" key="2">
    <source>
        <dbReference type="ARBA" id="ARBA00022771"/>
    </source>
</evidence>
<evidence type="ECO:0008006" key="9">
    <source>
        <dbReference type="Google" id="ProtNLM"/>
    </source>
</evidence>
<keyword evidence="1" id="KW-0479">Metal-binding</keyword>
<dbReference type="Gene3D" id="2.20.25.240">
    <property type="match status" value="1"/>
</dbReference>
<evidence type="ECO:0000256" key="1">
    <source>
        <dbReference type="ARBA" id="ARBA00022723"/>
    </source>
</evidence>
<evidence type="ECO:0000259" key="5">
    <source>
        <dbReference type="Pfam" id="PF10551"/>
    </source>
</evidence>
<reference evidence="7" key="1">
    <citation type="submission" date="2021-02" db="EMBL/GenBank/DDBJ databases">
        <authorList>
            <person name="Nowell W R."/>
        </authorList>
    </citation>
    <scope>NUCLEOTIDE SEQUENCE</scope>
</reference>
<sequence length="460" mass="53161">MATFSVSTTEKSKPLLLLNGYNYIVDRSNESKIHWKCDQARKASCKGRVHTDNPSTTILYESDNHNHFGNAVSSDIRRFEENVRFRALNTNEGTQSILDNCLRNLTDEAVARLPAFKHVKRNIQNQRKNNDLPTIPHDKTFEKIPDKLCVTLRNNQFLQFDAGPGSERIIIFSSNEQLRLLEDAKHILVDGTFKVTPTMFYQLYAIHVLYKDSVIPTVFALLPNKTQQTYQRLINEIVQLCPWWNPDSIMMDFERAAYNAFRGSFVTTSLSGCFFHLQNSIQRKVQGLGFKTNYETDPIFAHNVHKISALAFLPVSDVGQGFDELYNALPSLCQPLLNYFEDTYLGRHRPTGRSDPLFPIEFWNMYQRTTELSMRTNNSAESWHRRLSSVMQCQHPSLWSFITSLQNEEHYIHCQTIKLNAGQKIAPNKKYLDYSKRLRHLIMHPEASLLQQLDGLAHNI</sequence>
<dbReference type="EMBL" id="CAJOBA010004544">
    <property type="protein sequence ID" value="CAF3716115.1"/>
    <property type="molecule type" value="Genomic_DNA"/>
</dbReference>
<comment type="caution">
    <text evidence="7">The sequence shown here is derived from an EMBL/GenBank/DDBJ whole genome shotgun (WGS) entry which is preliminary data.</text>
</comment>
<dbReference type="PANTHER" id="PTHR47160:SF10">
    <property type="entry name" value="MULE TRANSPOSASE DOMAIN-CONTAINING PROTEIN"/>
    <property type="match status" value="1"/>
</dbReference>